<sequence>MEHRYGPLFYHAPLHVERFIRDYTMDELACIMHGYARLNISHFSLFDILCERLSYLLEVYEANMKKSEIVSSSLPSKESLSNFVDPLATADIALAEETTEFNTMAIKRKKMEPLSTVLIELHSPKHISKQRQKHVCTESFIRILSSMSQFHLSNEKIFLSLGNILCHRIASLRPQDIRKIVSSYSQCHYYPPSFMAALLLRFNEAPIHWLIAYTQEDLKRLYISLSSLGFNPSKLGIYKLWTIEDDAEASSTGKYEEPNEYRTVLSKMLEELEAATQSTFRELQVPEQREFACIPYEIRHKVLSENNSESFLDLCDGNEWQTYNFIASH</sequence>
<accession>A0ABQ7JCX5</accession>
<proteinExistence type="predicted"/>
<dbReference type="Proteomes" id="UP000823046">
    <property type="component" value="Unassembled WGS sequence"/>
</dbReference>
<evidence type="ECO:0000313" key="1">
    <source>
        <dbReference type="EMBL" id="KAF8821793.1"/>
    </source>
</evidence>
<evidence type="ECO:0000313" key="2">
    <source>
        <dbReference type="Proteomes" id="UP000823046"/>
    </source>
</evidence>
<keyword evidence="2" id="KW-1185">Reference proteome</keyword>
<gene>
    <name evidence="1" type="ORF">IE077_001573</name>
</gene>
<comment type="caution">
    <text evidence="1">The sequence shown here is derived from an EMBL/GenBank/DDBJ whole genome shotgun (WGS) entry which is preliminary data.</text>
</comment>
<name>A0ABQ7JCX5_9APIC</name>
<organism evidence="1 2">
    <name type="scientific">Cardiosporidium cionae</name>
    <dbReference type="NCBI Taxonomy" id="476202"/>
    <lineage>
        <taxon>Eukaryota</taxon>
        <taxon>Sar</taxon>
        <taxon>Alveolata</taxon>
        <taxon>Apicomplexa</taxon>
        <taxon>Aconoidasida</taxon>
        <taxon>Nephromycida</taxon>
        <taxon>Cardiosporidium</taxon>
    </lineage>
</organism>
<protein>
    <submittedName>
        <fullName evidence="1">Uncharacterized protein</fullName>
    </submittedName>
</protein>
<reference evidence="1 2" key="1">
    <citation type="journal article" date="2020" name="bioRxiv">
        <title>Metabolic contributions of an alphaproteobacterial endosymbiont in the apicomplexan Cardiosporidium cionae.</title>
        <authorList>
            <person name="Hunter E.S."/>
            <person name="Paight C.J."/>
            <person name="Lane C.E."/>
        </authorList>
    </citation>
    <scope>NUCLEOTIDE SEQUENCE [LARGE SCALE GENOMIC DNA]</scope>
    <source>
        <strain evidence="1">ESH_2018</strain>
    </source>
</reference>
<dbReference type="EMBL" id="JADAQX010000126">
    <property type="protein sequence ID" value="KAF8821793.1"/>
    <property type="molecule type" value="Genomic_DNA"/>
</dbReference>